<dbReference type="InterPro" id="IPR033511">
    <property type="entry name" value="Cdc24/Scd1_PH_dom"/>
</dbReference>
<dbReference type="InterPro" id="IPR000219">
    <property type="entry name" value="DH_dom"/>
</dbReference>
<gene>
    <name evidence="3" type="ORF">GJ744_010398</name>
</gene>
<dbReference type="InterPro" id="IPR053026">
    <property type="entry name" value="CDC42_GEF"/>
</dbReference>
<keyword evidence="4" id="KW-1185">Reference proteome</keyword>
<evidence type="ECO:0000259" key="2">
    <source>
        <dbReference type="PROSITE" id="PS50010"/>
    </source>
</evidence>
<dbReference type="CDD" id="cd05992">
    <property type="entry name" value="PB1"/>
    <property type="match status" value="1"/>
</dbReference>
<dbReference type="CDD" id="cd00160">
    <property type="entry name" value="RhoGEF"/>
    <property type="match status" value="1"/>
</dbReference>
<feature type="compositionally biased region" description="Low complexity" evidence="1">
    <location>
        <begin position="586"/>
        <end position="601"/>
    </location>
</feature>
<dbReference type="PANTHER" id="PTHR47339:SF1">
    <property type="entry name" value="CELL DIVISION CONTROL PROTEIN 24"/>
    <property type="match status" value="1"/>
</dbReference>
<dbReference type="Gene3D" id="2.30.29.30">
    <property type="entry name" value="Pleckstrin-homology domain (PH domain)/Phosphotyrosine-binding domain (PTB)"/>
    <property type="match status" value="1"/>
</dbReference>
<dbReference type="InterPro" id="IPR036872">
    <property type="entry name" value="CH_dom_sf"/>
</dbReference>
<dbReference type="FunFam" id="3.10.20.90:FF:000176">
    <property type="entry name" value="Rho guanyl nucleotide exchange factor"/>
    <property type="match status" value="1"/>
</dbReference>
<dbReference type="SUPFAM" id="SSF48065">
    <property type="entry name" value="DBL homology domain (DH-domain)"/>
    <property type="match status" value="1"/>
</dbReference>
<accession>A0A8H7AGI7</accession>
<dbReference type="Proteomes" id="UP000606974">
    <property type="component" value="Unassembled WGS sequence"/>
</dbReference>
<dbReference type="InterPro" id="IPR001849">
    <property type="entry name" value="PH_domain"/>
</dbReference>
<reference evidence="3" key="1">
    <citation type="submission" date="2020-02" db="EMBL/GenBank/DDBJ databases">
        <authorList>
            <person name="Palmer J.M."/>
        </authorList>
    </citation>
    <scope>NUCLEOTIDE SEQUENCE</scope>
    <source>
        <strain evidence="3">EPUS1.4</strain>
        <tissue evidence="3">Thallus</tissue>
    </source>
</reference>
<feature type="compositionally biased region" description="Polar residues" evidence="1">
    <location>
        <begin position="625"/>
        <end position="635"/>
    </location>
</feature>
<dbReference type="GO" id="GO:0031106">
    <property type="term" value="P:septin ring organization"/>
    <property type="evidence" value="ECO:0007669"/>
    <property type="project" value="TreeGrafter"/>
</dbReference>
<organism evidence="3 4">
    <name type="scientific">Endocarpon pusillum</name>
    <dbReference type="NCBI Taxonomy" id="364733"/>
    <lineage>
        <taxon>Eukaryota</taxon>
        <taxon>Fungi</taxon>
        <taxon>Dikarya</taxon>
        <taxon>Ascomycota</taxon>
        <taxon>Pezizomycotina</taxon>
        <taxon>Eurotiomycetes</taxon>
        <taxon>Chaetothyriomycetidae</taxon>
        <taxon>Verrucariales</taxon>
        <taxon>Verrucariaceae</taxon>
        <taxon>Endocarpon</taxon>
    </lineage>
</organism>
<dbReference type="Pfam" id="PF00621">
    <property type="entry name" value="RhoGEF"/>
    <property type="match status" value="1"/>
</dbReference>
<dbReference type="GO" id="GO:0005634">
    <property type="term" value="C:nucleus"/>
    <property type="evidence" value="ECO:0007669"/>
    <property type="project" value="TreeGrafter"/>
</dbReference>
<dbReference type="GO" id="GO:0043332">
    <property type="term" value="C:mating projection tip"/>
    <property type="evidence" value="ECO:0007669"/>
    <property type="project" value="TreeGrafter"/>
</dbReference>
<dbReference type="Gene3D" id="1.20.900.10">
    <property type="entry name" value="Dbl homology (DH) domain"/>
    <property type="match status" value="1"/>
</dbReference>
<feature type="compositionally biased region" description="Polar residues" evidence="1">
    <location>
        <begin position="675"/>
        <end position="692"/>
    </location>
</feature>
<dbReference type="InterPro" id="IPR011993">
    <property type="entry name" value="PH-like_dom_sf"/>
</dbReference>
<dbReference type="PANTHER" id="PTHR47339">
    <property type="entry name" value="CELL DIVISION CONTROL PROTEIN 24"/>
    <property type="match status" value="1"/>
</dbReference>
<evidence type="ECO:0000256" key="1">
    <source>
        <dbReference type="SAM" id="MobiDB-lite"/>
    </source>
</evidence>
<dbReference type="GO" id="GO:0000935">
    <property type="term" value="C:division septum"/>
    <property type="evidence" value="ECO:0007669"/>
    <property type="project" value="TreeGrafter"/>
</dbReference>
<proteinExistence type="predicted"/>
<dbReference type="PROSITE" id="PS50010">
    <property type="entry name" value="DH_2"/>
    <property type="match status" value="1"/>
</dbReference>
<dbReference type="EMBL" id="JAACFV010000068">
    <property type="protein sequence ID" value="KAF7507467.1"/>
    <property type="molecule type" value="Genomic_DNA"/>
</dbReference>
<dbReference type="InterPro" id="IPR035899">
    <property type="entry name" value="DBL_dom_sf"/>
</dbReference>
<feature type="region of interest" description="Disordered" evidence="1">
    <location>
        <begin position="586"/>
        <end position="641"/>
    </location>
</feature>
<dbReference type="SUPFAM" id="SSF54277">
    <property type="entry name" value="CAD &amp; PB1 domains"/>
    <property type="match status" value="1"/>
</dbReference>
<dbReference type="OrthoDB" id="1594986at2759"/>
<name>A0A8H7AGI7_9EURO</name>
<feature type="compositionally biased region" description="Polar residues" evidence="1">
    <location>
        <begin position="815"/>
        <end position="828"/>
    </location>
</feature>
<sequence>MNPSPVGENLPMLDKNNIINQRDGESLYQICLKLRKRLSEVPNFRPYLDQMANEEAEGSDPVYSLWRCFRNGLPLLTIYNASQPEDGDLTVDPSNSDLKMGKQAAYRFNVACKTQMSIPASDIFSLNDLYGDNTTGFVKVTKQVNRVLDILSLSGKLYPSPESTAAGDEPNDVEANGAPPKQLTRRQHILKELVETERQYVHHLLNLQLLKKELEECGALTGDSIHSIFLNLNNLLDFAQRFLIRIEQQNELPEEKQNWGDLFKHYKEPFRQYEPFIANQLRCEKTCQKEWDKMKKIGRSPLMDQMLADPTILSGFLLKPFQRLTKYPMLLKDLSSQAEDERLRADLSDAVEIIQDVLQEANAAIDKETRQDALVDLDERVEEWKSLNLKTFGELMLFGTFTVLKGDGGSRDQEKEYHIYLFERILLCCKDINLNKQKSKYMGSKEKLSVTAKGQPRLQLKGRIFLANVTHILTASGPGNYTIQIFWRGDPGVEHFIIKFKNEDTMLRWNREIEAQRAVCAENGRATRANGTSETQFTSLRGIHMENPHQEYELDEDDYNRAMQPAYLGHENGNYSEFSMSRNASSLSLRSSSTTNTSGGMHHTHPSTSTRPARFPMPDPASLPPLNTSFQNSPSERAGTSYFSPVDREAATPMTASARSSSQSAFAGYDRYGTPSTGWSNGEEPTNRNTAPAMSRANRGANPYQVNGRDPRMRPSLPPVSTGPPTGQQLANGINRMRSASSPDFMNPQRRLPNGHVVPNGSDVPTMPAIPAHVAGRVAPVNRSMSNSPTGLPPRANTPSANGQQYGLPPGPRPQMTNHYTYDSSYNSKADPRLVISNLTPGSSISTDRDRNLSPPLSTPSSDGEPFMPSQLKAKVCFDNNYITLVIASNIQFRSLTDRIDAKLARFTQASIGGGSVRLRYKDEDGDYIWIDSDEAVNDAFLDWRETHADKIATGSVGEILLYCSSLNGEPLAPSG</sequence>
<dbReference type="GO" id="GO:0005737">
    <property type="term" value="C:cytoplasm"/>
    <property type="evidence" value="ECO:0007669"/>
    <property type="project" value="TreeGrafter"/>
</dbReference>
<dbReference type="SMART" id="SM00233">
    <property type="entry name" value="PH"/>
    <property type="match status" value="1"/>
</dbReference>
<dbReference type="Gene3D" id="3.10.20.90">
    <property type="entry name" value="Phosphatidylinositol 3-kinase Catalytic Subunit, Chain A, domain 1"/>
    <property type="match status" value="1"/>
</dbReference>
<dbReference type="GO" id="GO:0005085">
    <property type="term" value="F:guanyl-nucleotide exchange factor activity"/>
    <property type="evidence" value="ECO:0007669"/>
    <property type="project" value="InterPro"/>
</dbReference>
<dbReference type="SMART" id="SM00325">
    <property type="entry name" value="RhoGEF"/>
    <property type="match status" value="1"/>
</dbReference>
<evidence type="ECO:0000313" key="3">
    <source>
        <dbReference type="EMBL" id="KAF7507467.1"/>
    </source>
</evidence>
<protein>
    <recommendedName>
        <fullName evidence="2">DH domain-containing protein</fullName>
    </recommendedName>
</protein>
<feature type="compositionally biased region" description="Polar residues" evidence="1">
    <location>
        <begin position="723"/>
        <end position="744"/>
    </location>
</feature>
<dbReference type="SUPFAM" id="SSF50729">
    <property type="entry name" value="PH domain-like"/>
    <property type="match status" value="1"/>
</dbReference>
<feature type="region of interest" description="Disordered" evidence="1">
    <location>
        <begin position="675"/>
        <end position="769"/>
    </location>
</feature>
<dbReference type="GO" id="GO:0030010">
    <property type="term" value="P:establishment of cell polarity"/>
    <property type="evidence" value="ECO:0007669"/>
    <property type="project" value="TreeGrafter"/>
</dbReference>
<feature type="region of interest" description="Disordered" evidence="1">
    <location>
        <begin position="781"/>
        <end position="866"/>
    </location>
</feature>
<feature type="compositionally biased region" description="Polar residues" evidence="1">
    <location>
        <begin position="837"/>
        <end position="846"/>
    </location>
</feature>
<dbReference type="SUPFAM" id="SSF47576">
    <property type="entry name" value="Calponin-homology domain, CH-domain"/>
    <property type="match status" value="1"/>
</dbReference>
<dbReference type="Pfam" id="PF15411">
    <property type="entry name" value="PH_10"/>
    <property type="match status" value="1"/>
</dbReference>
<dbReference type="InterPro" id="IPR010481">
    <property type="entry name" value="Cdc24/Scd1_N"/>
</dbReference>
<comment type="caution">
    <text evidence="3">The sequence shown here is derived from an EMBL/GenBank/DDBJ whole genome shotgun (WGS) entry which is preliminary data.</text>
</comment>
<dbReference type="AlphaFoldDB" id="A0A8H7AGI7"/>
<dbReference type="CDD" id="cd13246">
    <property type="entry name" value="PH_Scd1"/>
    <property type="match status" value="1"/>
</dbReference>
<evidence type="ECO:0000313" key="4">
    <source>
        <dbReference type="Proteomes" id="UP000606974"/>
    </source>
</evidence>
<dbReference type="Pfam" id="PF06395">
    <property type="entry name" value="CDC24"/>
    <property type="match status" value="1"/>
</dbReference>
<feature type="domain" description="DH" evidence="2">
    <location>
        <begin position="185"/>
        <end position="364"/>
    </location>
</feature>